<feature type="domain" description="DUF1541" evidence="3">
    <location>
        <begin position="69"/>
        <end position="118"/>
    </location>
</feature>
<keyword evidence="5" id="KW-1185">Reference proteome</keyword>
<dbReference type="EMBL" id="AZEG01000063">
    <property type="protein sequence ID" value="KRL32862.1"/>
    <property type="molecule type" value="Genomic_DNA"/>
</dbReference>
<evidence type="ECO:0000259" key="3">
    <source>
        <dbReference type="Pfam" id="PF07563"/>
    </source>
</evidence>
<keyword evidence="2" id="KW-0732">Signal</keyword>
<accession>A0A0R1PL84</accession>
<feature type="compositionally biased region" description="Basic and acidic residues" evidence="1">
    <location>
        <begin position="39"/>
        <end position="51"/>
    </location>
</feature>
<evidence type="ECO:0000256" key="2">
    <source>
        <dbReference type="SAM" id="SignalP"/>
    </source>
</evidence>
<dbReference type="STRING" id="1423812.FD20_GL002198"/>
<sequence length="188" mass="20962">MGKLKKLVRYVCAVVAMLFLVAGCSSNSTQKEGSSTHSHSSEKTEMHEHTGSKKVHGLKKAEQPKYKAGTKVKLTADHMKGMKDANATIVNAYDSKLYAVDYKSTSDKKMVKDHKWVTINEIEGNRKEYKKGDKVTLKADHMAGMKNSSATIVEIQKGPAYMVNYQPTNGGKQVTNHKWVAEDEIEKR</sequence>
<gene>
    <name evidence="4" type="ORF">FD20_GL002198</name>
</gene>
<feature type="signal peptide" evidence="2">
    <location>
        <begin position="1"/>
        <end position="27"/>
    </location>
</feature>
<dbReference type="Pfam" id="PF07563">
    <property type="entry name" value="DUF1541"/>
    <property type="match status" value="2"/>
</dbReference>
<dbReference type="PATRIC" id="fig|1423812.3.peg.2334"/>
<evidence type="ECO:0000313" key="4">
    <source>
        <dbReference type="EMBL" id="KRL32862.1"/>
    </source>
</evidence>
<dbReference type="Proteomes" id="UP000051155">
    <property type="component" value="Unassembled WGS sequence"/>
</dbReference>
<dbReference type="AlphaFoldDB" id="A0A0R1PL84"/>
<feature type="region of interest" description="Disordered" evidence="1">
    <location>
        <begin position="26"/>
        <end position="63"/>
    </location>
</feature>
<dbReference type="PROSITE" id="PS51257">
    <property type="entry name" value="PROKAR_LIPOPROTEIN"/>
    <property type="match status" value="1"/>
</dbReference>
<protein>
    <recommendedName>
        <fullName evidence="3">DUF1541 domain-containing protein</fullName>
    </recommendedName>
</protein>
<feature type="domain" description="DUF1541" evidence="3">
    <location>
        <begin position="131"/>
        <end position="181"/>
    </location>
</feature>
<feature type="chain" id="PRO_5006409065" description="DUF1541 domain-containing protein" evidence="2">
    <location>
        <begin position="28"/>
        <end position="188"/>
    </location>
</feature>
<proteinExistence type="predicted"/>
<reference evidence="4 5" key="1">
    <citation type="journal article" date="2015" name="Genome Announc.">
        <title>Expanding the biotechnology potential of lactobacilli through comparative genomics of 213 strains and associated genera.</title>
        <authorList>
            <person name="Sun Z."/>
            <person name="Harris H.M."/>
            <person name="McCann A."/>
            <person name="Guo C."/>
            <person name="Argimon S."/>
            <person name="Zhang W."/>
            <person name="Yang X."/>
            <person name="Jeffery I.B."/>
            <person name="Cooney J.C."/>
            <person name="Kagawa T.F."/>
            <person name="Liu W."/>
            <person name="Song Y."/>
            <person name="Salvetti E."/>
            <person name="Wrobel A."/>
            <person name="Rasinkangas P."/>
            <person name="Parkhill J."/>
            <person name="Rea M.C."/>
            <person name="O'Sullivan O."/>
            <person name="Ritari J."/>
            <person name="Douillard F.P."/>
            <person name="Paul Ross R."/>
            <person name="Yang R."/>
            <person name="Briner A.E."/>
            <person name="Felis G.E."/>
            <person name="de Vos W.M."/>
            <person name="Barrangou R."/>
            <person name="Klaenhammer T.R."/>
            <person name="Caufield P.W."/>
            <person name="Cui Y."/>
            <person name="Zhang H."/>
            <person name="O'Toole P.W."/>
        </authorList>
    </citation>
    <scope>NUCLEOTIDE SEQUENCE [LARGE SCALE GENOMIC DNA]</scope>
    <source>
        <strain evidence="4 5">DSM 19971</strain>
    </source>
</reference>
<dbReference type="InterPro" id="IPR011438">
    <property type="entry name" value="DUF1541"/>
</dbReference>
<dbReference type="Gene3D" id="2.30.30.1130">
    <property type="match status" value="2"/>
</dbReference>
<evidence type="ECO:0000256" key="1">
    <source>
        <dbReference type="SAM" id="MobiDB-lite"/>
    </source>
</evidence>
<name>A0A0R1PL84_9LACO</name>
<organism evidence="4 5">
    <name type="scientific">Liquorilactobacillus uvarum DSM 19971</name>
    <dbReference type="NCBI Taxonomy" id="1423812"/>
    <lineage>
        <taxon>Bacteria</taxon>
        <taxon>Bacillati</taxon>
        <taxon>Bacillota</taxon>
        <taxon>Bacilli</taxon>
        <taxon>Lactobacillales</taxon>
        <taxon>Lactobacillaceae</taxon>
        <taxon>Liquorilactobacillus</taxon>
    </lineage>
</organism>
<evidence type="ECO:0000313" key="5">
    <source>
        <dbReference type="Proteomes" id="UP000051155"/>
    </source>
</evidence>
<comment type="caution">
    <text evidence="4">The sequence shown here is derived from an EMBL/GenBank/DDBJ whole genome shotgun (WGS) entry which is preliminary data.</text>
</comment>